<dbReference type="GO" id="GO:0030674">
    <property type="term" value="F:protein-macromolecule adaptor activity"/>
    <property type="evidence" value="ECO:0007669"/>
    <property type="project" value="TreeGrafter"/>
</dbReference>
<dbReference type="GeneID" id="11498949"/>
<evidence type="ECO:0000259" key="4">
    <source>
        <dbReference type="Pfam" id="PF04111"/>
    </source>
</evidence>
<feature type="domain" description="Atg6 BARA" evidence="4">
    <location>
        <begin position="286"/>
        <end position="483"/>
    </location>
</feature>
<dbReference type="GO" id="GO:0042147">
    <property type="term" value="P:retrograde transport, endosome to Golgi"/>
    <property type="evidence" value="ECO:0007669"/>
    <property type="project" value="EnsemblFungi"/>
</dbReference>
<dbReference type="Proteomes" id="UP000000689">
    <property type="component" value="Chromosome 5"/>
</dbReference>
<feature type="region of interest" description="Disordered" evidence="3">
    <location>
        <begin position="99"/>
        <end position="123"/>
    </location>
</feature>
<dbReference type="GO" id="GO:0005829">
    <property type="term" value="C:cytosol"/>
    <property type="evidence" value="ECO:0007669"/>
    <property type="project" value="GOC"/>
</dbReference>
<evidence type="ECO:0000313" key="7">
    <source>
        <dbReference type="Proteomes" id="UP000000689"/>
    </source>
</evidence>
<dbReference type="OrthoDB" id="20368at2759"/>
<comment type="similarity">
    <text evidence="1">Belongs to the beclin family.</text>
</comment>
<dbReference type="GO" id="GO:0000407">
    <property type="term" value="C:phagophore assembly site"/>
    <property type="evidence" value="ECO:0007669"/>
    <property type="project" value="EnsemblFungi"/>
</dbReference>
<dbReference type="Gene3D" id="6.10.250.3110">
    <property type="match status" value="1"/>
</dbReference>
<dbReference type="GO" id="GO:0045324">
    <property type="term" value="P:late endosome to vacuole transport"/>
    <property type="evidence" value="ECO:0007669"/>
    <property type="project" value="EnsemblFungi"/>
</dbReference>
<dbReference type="Pfam" id="PF17675">
    <property type="entry name" value="APG6_N"/>
    <property type="match status" value="1"/>
</dbReference>
<evidence type="ECO:0000256" key="2">
    <source>
        <dbReference type="SAM" id="Coils"/>
    </source>
</evidence>
<dbReference type="InterPro" id="IPR038274">
    <property type="entry name" value="Atg6/Beclin_C_sf"/>
</dbReference>
<dbReference type="Gene3D" id="1.10.418.40">
    <property type="entry name" value="Autophagy protein 6/Beclin 1"/>
    <property type="match status" value="1"/>
</dbReference>
<dbReference type="GO" id="GO:0006995">
    <property type="term" value="P:cellular response to nitrogen starvation"/>
    <property type="evidence" value="ECO:0007669"/>
    <property type="project" value="TreeGrafter"/>
</dbReference>
<dbReference type="InterPro" id="IPR041691">
    <property type="entry name" value="Atg6/beclin_CC"/>
</dbReference>
<dbReference type="GO" id="GO:0034271">
    <property type="term" value="C:phosphatidylinositol 3-kinase complex, class III, type I"/>
    <property type="evidence" value="ECO:0007669"/>
    <property type="project" value="EnsemblFungi"/>
</dbReference>
<dbReference type="GO" id="GO:0051365">
    <property type="term" value="P:cellular response to potassium ion starvation"/>
    <property type="evidence" value="ECO:0007669"/>
    <property type="project" value="EnsemblFungi"/>
</dbReference>
<dbReference type="GO" id="GO:0000425">
    <property type="term" value="P:pexophagy"/>
    <property type="evidence" value="ECO:0007669"/>
    <property type="project" value="EnsemblFungi"/>
</dbReference>
<dbReference type="RefSeq" id="XP_003670302.1">
    <property type="nucleotide sequence ID" value="XM_003670254.1"/>
</dbReference>
<evidence type="ECO:0000313" key="6">
    <source>
        <dbReference type="EMBL" id="CCD25059.1"/>
    </source>
</evidence>
<evidence type="ECO:0000256" key="1">
    <source>
        <dbReference type="ARBA" id="ARBA00005965"/>
    </source>
</evidence>
<dbReference type="OMA" id="EWDVYKA"/>
<dbReference type="GO" id="GO:0032258">
    <property type="term" value="P:cytoplasm to vacuole targeting by the Cvt pathway"/>
    <property type="evidence" value="ECO:0007669"/>
    <property type="project" value="EnsemblFungi"/>
</dbReference>
<dbReference type="EMBL" id="HE580271">
    <property type="protein sequence ID" value="CCD25059.1"/>
    <property type="molecule type" value="Genomic_DNA"/>
</dbReference>
<dbReference type="GO" id="GO:0000423">
    <property type="term" value="P:mitophagy"/>
    <property type="evidence" value="ECO:0007669"/>
    <property type="project" value="TreeGrafter"/>
</dbReference>
<dbReference type="AlphaFoldDB" id="G0WBD9"/>
<protein>
    <submittedName>
        <fullName evidence="6">Uncharacterized protein</fullName>
    </submittedName>
</protein>
<reference evidence="6 7" key="1">
    <citation type="journal article" date="2011" name="Proc. Natl. Acad. Sci. U.S.A.">
        <title>Evolutionary erosion of yeast sex chromosomes by mating-type switching accidents.</title>
        <authorList>
            <person name="Gordon J.L."/>
            <person name="Armisen D."/>
            <person name="Proux-Wera E."/>
            <person name="Oheigeartaigh S.S."/>
            <person name="Byrne K.P."/>
            <person name="Wolfe K.H."/>
        </authorList>
    </citation>
    <scope>NUCLEOTIDE SEQUENCE [LARGE SCALE GENOMIC DNA]</scope>
    <source>
        <strain evidence="7">ATCC 10597 / BCRC 20456 / CBS 421 / NBRC 0211 / NRRL Y-12639</strain>
    </source>
</reference>
<dbReference type="Pfam" id="PF04111">
    <property type="entry name" value="APG6"/>
    <property type="match status" value="1"/>
</dbReference>
<dbReference type="HOGENOM" id="CLU_024219_3_0_1"/>
<name>G0WBD9_NAUDC</name>
<keyword evidence="2" id="KW-0175">Coiled coil</keyword>
<proteinExistence type="inferred from homology"/>
<dbReference type="STRING" id="1071378.G0WBD9"/>
<sequence length="488" mass="55630">MSSSKLAKDEQSLKCQQCHLPLQFDDSLLDLSLNQKSSLIDSVPMDQQQLASQPIFKIPKDRLQKLQSIKNINDLPPALKAGTTLDSYVYLKKSQLGKEERERQDVEEEEGDNESIPSGNGKTLSSQINALSNIFNILSSKTKIDYPVCQDCCNSMIQDLKNQYDEAIKERETYTAFLNKLEMKVTTEPENSSDKKSASTDSLISIEDLKSTRNSLFEELLKLEKEDEELDRQIEDLKDELEQKGMKDLNEMAEVNKTHLEQLQFIQEVQSLQNQYDSALTDLDELRKINIYNETFKIDHNGPFGTINGLRIGGFEECKVPWRERNAGIGQIILLLATIGNRLNFKLKGYRLRPMGSYSKIMKLSTESQDWISYEAFHEENFKIGRLFRKETDFDKALECLLDIVQQMADRLPNSPTDTTNDESSLVAPSSAVNETVELPYIMHKDKINAISVKLYGAEPNLPWTTAMKFFLTNVKWLLAFSSSKLAS</sequence>
<gene>
    <name evidence="6" type="primary">NDAI0E02420</name>
    <name evidence="6" type="ordered locus">NDAI_0E02420</name>
</gene>
<dbReference type="GO" id="GO:0000045">
    <property type="term" value="P:autophagosome assembly"/>
    <property type="evidence" value="ECO:0007669"/>
    <property type="project" value="EnsemblFungi"/>
</dbReference>
<dbReference type="GO" id="GO:0034272">
    <property type="term" value="C:phosphatidylinositol 3-kinase complex, class III, type II"/>
    <property type="evidence" value="ECO:0007669"/>
    <property type="project" value="EnsemblFungi"/>
</dbReference>
<dbReference type="PANTHER" id="PTHR12768">
    <property type="entry name" value="BECLIN 1"/>
    <property type="match status" value="1"/>
</dbReference>
<organism evidence="6 7">
    <name type="scientific">Naumovozyma dairenensis (strain ATCC 10597 / BCRC 20456 / CBS 421 / NBRC 0211 / NRRL Y-12639)</name>
    <name type="common">Saccharomyces dairenensis</name>
    <dbReference type="NCBI Taxonomy" id="1071378"/>
    <lineage>
        <taxon>Eukaryota</taxon>
        <taxon>Fungi</taxon>
        <taxon>Dikarya</taxon>
        <taxon>Ascomycota</taxon>
        <taxon>Saccharomycotina</taxon>
        <taxon>Saccharomycetes</taxon>
        <taxon>Saccharomycetales</taxon>
        <taxon>Saccharomycetaceae</taxon>
        <taxon>Naumovozyma</taxon>
    </lineage>
</organism>
<keyword evidence="7" id="KW-1185">Reference proteome</keyword>
<feature type="domain" description="Atg6/beclin coiled-coil" evidence="5">
    <location>
        <begin position="147"/>
        <end position="283"/>
    </location>
</feature>
<evidence type="ECO:0000259" key="5">
    <source>
        <dbReference type="Pfam" id="PF17675"/>
    </source>
</evidence>
<accession>G0WBD9</accession>
<dbReference type="eggNOG" id="KOG2751">
    <property type="taxonomic scope" value="Eukaryota"/>
</dbReference>
<dbReference type="PANTHER" id="PTHR12768:SF4">
    <property type="entry name" value="BECLIN-1"/>
    <property type="match status" value="1"/>
</dbReference>
<dbReference type="GO" id="GO:0120095">
    <property type="term" value="C:vacuole-isolation membrane contact site"/>
    <property type="evidence" value="ECO:0007669"/>
    <property type="project" value="EnsemblFungi"/>
</dbReference>
<dbReference type="KEGG" id="ndi:NDAI_0E02420"/>
<evidence type="ECO:0000256" key="3">
    <source>
        <dbReference type="SAM" id="MobiDB-lite"/>
    </source>
</evidence>
<dbReference type="InterPro" id="IPR007243">
    <property type="entry name" value="Atg6/Beclin"/>
</dbReference>
<feature type="coiled-coil region" evidence="2">
    <location>
        <begin position="206"/>
        <end position="289"/>
    </location>
</feature>
<dbReference type="GO" id="GO:0034727">
    <property type="term" value="P:piecemeal microautophagy of the nucleus"/>
    <property type="evidence" value="ECO:0007669"/>
    <property type="project" value="EnsemblFungi"/>
</dbReference>
<dbReference type="InterPro" id="IPR040455">
    <property type="entry name" value="Atg6_BARA"/>
</dbReference>
<dbReference type="GO" id="GO:0046854">
    <property type="term" value="P:phosphatidylinositol phosphate biosynthetic process"/>
    <property type="evidence" value="ECO:0007669"/>
    <property type="project" value="EnsemblFungi"/>
</dbReference>
<dbReference type="GO" id="GO:0043548">
    <property type="term" value="F:phosphatidylinositol 3-kinase binding"/>
    <property type="evidence" value="ECO:0007669"/>
    <property type="project" value="TreeGrafter"/>
</dbReference>